<dbReference type="AlphaFoldDB" id="A0A915KJM8"/>
<evidence type="ECO:0000256" key="2">
    <source>
        <dbReference type="SAM" id="MobiDB-lite"/>
    </source>
</evidence>
<evidence type="ECO:0000256" key="1">
    <source>
        <dbReference type="ARBA" id="ARBA00009631"/>
    </source>
</evidence>
<keyword evidence="3" id="KW-1185">Reference proteome</keyword>
<comment type="similarity">
    <text evidence="1">Belongs to the calponin family.</text>
</comment>
<dbReference type="Proteomes" id="UP000887565">
    <property type="component" value="Unplaced"/>
</dbReference>
<protein>
    <submittedName>
        <fullName evidence="4">Uncharacterized protein</fullName>
    </submittedName>
</protein>
<dbReference type="GO" id="GO:0007015">
    <property type="term" value="P:actin filament organization"/>
    <property type="evidence" value="ECO:0007669"/>
    <property type="project" value="TreeGrafter"/>
</dbReference>
<evidence type="ECO:0000313" key="4">
    <source>
        <dbReference type="WBParaSite" id="nRc.2.0.1.t39025-RA"/>
    </source>
</evidence>
<reference evidence="4" key="1">
    <citation type="submission" date="2022-11" db="UniProtKB">
        <authorList>
            <consortium name="WormBaseParasite"/>
        </authorList>
    </citation>
    <scope>IDENTIFICATION</scope>
</reference>
<dbReference type="GO" id="GO:0015629">
    <property type="term" value="C:actin cytoskeleton"/>
    <property type="evidence" value="ECO:0007669"/>
    <property type="project" value="TreeGrafter"/>
</dbReference>
<dbReference type="InterPro" id="IPR000557">
    <property type="entry name" value="Calponin_repeat"/>
</dbReference>
<accession>A0A915KJM8</accession>
<organism evidence="3 4">
    <name type="scientific">Romanomermis culicivorax</name>
    <name type="common">Nematode worm</name>
    <dbReference type="NCBI Taxonomy" id="13658"/>
    <lineage>
        <taxon>Eukaryota</taxon>
        <taxon>Metazoa</taxon>
        <taxon>Ecdysozoa</taxon>
        <taxon>Nematoda</taxon>
        <taxon>Enoplea</taxon>
        <taxon>Dorylaimia</taxon>
        <taxon>Mermithida</taxon>
        <taxon>Mermithoidea</taxon>
        <taxon>Mermithidae</taxon>
        <taxon>Romanomermis</taxon>
    </lineage>
</organism>
<dbReference type="PROSITE" id="PS51122">
    <property type="entry name" value="CALPONIN_2"/>
    <property type="match status" value="1"/>
</dbReference>
<dbReference type="InterPro" id="IPR050606">
    <property type="entry name" value="Calponin-like"/>
</dbReference>
<dbReference type="Pfam" id="PF00402">
    <property type="entry name" value="Calponin"/>
    <property type="match status" value="1"/>
</dbReference>
<sequence>MYNHRCRSRNCCDLSAYENRRRTLWKNLKNEEEVEEDHRSENSSFTKEYLPKIVVSEPNFPTIRSYDDCEEENFIVKKEGEESHCLHSPTGTGGKNKFSKQSFLLKELWDKKRCKTYSNNSNSRRDSLCSNVSSAAATDIFSRNAYLNRYSIRKNLMENQHHYQRQFSNDENSSNVGRPTTKVNNGEFSGVTQTSVQDVGGAGEKPIAGTYKFPVDYEHPHRKRWTLQQLKATDGIIPCQMGTNQFASQKGMTGFGAFRNTKTPVVANEAKIEPMMLTRQENNFSDAIIPLQYGTNQFSSQRGWSRSNILI</sequence>
<name>A0A915KJM8_ROMCU</name>
<dbReference type="WBParaSite" id="nRc.2.0.1.t39025-RA">
    <property type="protein sequence ID" value="nRc.2.0.1.t39025-RA"/>
    <property type="gene ID" value="nRc.2.0.1.g39025"/>
</dbReference>
<dbReference type="GO" id="GO:0051015">
    <property type="term" value="F:actin filament binding"/>
    <property type="evidence" value="ECO:0007669"/>
    <property type="project" value="TreeGrafter"/>
</dbReference>
<dbReference type="PANTHER" id="PTHR47385:SF11">
    <property type="entry name" value="PROTEIN UNC-87"/>
    <property type="match status" value="1"/>
</dbReference>
<proteinExistence type="inferred from homology"/>
<feature type="region of interest" description="Disordered" evidence="2">
    <location>
        <begin position="165"/>
        <end position="188"/>
    </location>
</feature>
<dbReference type="PANTHER" id="PTHR47385">
    <property type="entry name" value="CALPONIN"/>
    <property type="match status" value="1"/>
</dbReference>
<evidence type="ECO:0000313" key="3">
    <source>
        <dbReference type="Proteomes" id="UP000887565"/>
    </source>
</evidence>